<evidence type="ECO:0000313" key="2">
    <source>
        <dbReference type="EMBL" id="REH43845.1"/>
    </source>
</evidence>
<dbReference type="Proteomes" id="UP000256269">
    <property type="component" value="Unassembled WGS sequence"/>
</dbReference>
<organism evidence="2 3">
    <name type="scientific">Kutzneria buriramensis</name>
    <dbReference type="NCBI Taxonomy" id="1045776"/>
    <lineage>
        <taxon>Bacteria</taxon>
        <taxon>Bacillati</taxon>
        <taxon>Actinomycetota</taxon>
        <taxon>Actinomycetes</taxon>
        <taxon>Pseudonocardiales</taxon>
        <taxon>Pseudonocardiaceae</taxon>
        <taxon>Kutzneria</taxon>
    </lineage>
</organism>
<sequence length="492" mass="51783">MTCGQRAARTPARSRRHPVGGAAARVRQGDRHPGQAARPGPQLADTGPARRDRGRAVPVRRGDALGQRRDGAVPGRAGHHTQDPDPGRHRGDDGAAGDARERAVQPERARLPRGADRRARPAPHAAPGSQCRRTQRSHDAAVGVRRVHTSFPRGRGGPARTGRPGARAQGAGDVAAGGCAGRPGGGATACSRAGRVDAPGQRAGDPDPAARIRHPGGPGRRRTCAQASPGGLSSVERRRGAAGRDANRRVRRGFRCPAGDHQGAARPRPARGAGRGTGGRRRRDDRTAVRRQGSAAVARPGDHRRRSQGTGRGGRPDGLLRRGGGPVLGPPGPVARRRGSAGRRGRRVGPGPAGRRAGRAGGDRGRPERRQVQVPALLPLRPRTRRHAEGMRRALSRADRARPARRARAQRSGPHRAPKGAVAGPRVVRPRRVRRGGRADVGAGVEETAARAPGFRSCRRRGGAPRAVDRGLVSDRRGSDARVARRAGSIAW</sequence>
<feature type="compositionally biased region" description="Basic residues" evidence="1">
    <location>
        <begin position="403"/>
        <end position="418"/>
    </location>
</feature>
<name>A0A3E0HG88_9PSEU</name>
<gene>
    <name evidence="2" type="ORF">BCF44_109391</name>
</gene>
<feature type="compositionally biased region" description="Basic residues" evidence="1">
    <location>
        <begin position="211"/>
        <end position="223"/>
    </location>
</feature>
<keyword evidence="3" id="KW-1185">Reference proteome</keyword>
<feature type="compositionally biased region" description="Basic and acidic residues" evidence="1">
    <location>
        <begin position="80"/>
        <end position="119"/>
    </location>
</feature>
<proteinExistence type="predicted"/>
<feature type="compositionally biased region" description="Low complexity" evidence="1">
    <location>
        <begin position="160"/>
        <end position="177"/>
    </location>
</feature>
<reference evidence="2 3" key="1">
    <citation type="submission" date="2018-08" db="EMBL/GenBank/DDBJ databases">
        <title>Genomic Encyclopedia of Archaeal and Bacterial Type Strains, Phase II (KMG-II): from individual species to whole genera.</title>
        <authorList>
            <person name="Goeker M."/>
        </authorList>
    </citation>
    <scope>NUCLEOTIDE SEQUENCE [LARGE SCALE GENOMIC DNA]</scope>
    <source>
        <strain evidence="2 3">DSM 45791</strain>
    </source>
</reference>
<feature type="compositionally biased region" description="Basic and acidic residues" evidence="1">
    <location>
        <begin position="48"/>
        <end position="71"/>
    </location>
</feature>
<feature type="compositionally biased region" description="Basic residues" evidence="1">
    <location>
        <begin position="335"/>
        <end position="347"/>
    </location>
</feature>
<dbReference type="EMBL" id="QUNO01000009">
    <property type="protein sequence ID" value="REH43845.1"/>
    <property type="molecule type" value="Genomic_DNA"/>
</dbReference>
<evidence type="ECO:0000313" key="3">
    <source>
        <dbReference type="Proteomes" id="UP000256269"/>
    </source>
</evidence>
<feature type="compositionally biased region" description="Low complexity" evidence="1">
    <location>
        <begin position="262"/>
        <end position="272"/>
    </location>
</feature>
<feature type="compositionally biased region" description="Gly residues" evidence="1">
    <location>
        <begin position="178"/>
        <end position="187"/>
    </location>
</feature>
<accession>A0A3E0HG88</accession>
<dbReference type="AlphaFoldDB" id="A0A3E0HG88"/>
<evidence type="ECO:0000256" key="1">
    <source>
        <dbReference type="SAM" id="MobiDB-lite"/>
    </source>
</evidence>
<feature type="compositionally biased region" description="Basic and acidic residues" evidence="1">
    <location>
        <begin position="387"/>
        <end position="402"/>
    </location>
</feature>
<feature type="compositionally biased region" description="Basic and acidic residues" evidence="1">
    <location>
        <begin position="361"/>
        <end position="371"/>
    </location>
</feature>
<comment type="caution">
    <text evidence="2">The sequence shown here is derived from an EMBL/GenBank/DDBJ whole genome shotgun (WGS) entry which is preliminary data.</text>
</comment>
<feature type="region of interest" description="Disordered" evidence="1">
    <location>
        <begin position="1"/>
        <end position="470"/>
    </location>
</feature>
<protein>
    <submittedName>
        <fullName evidence="2">Exodeoxyribonuclease V beta subunit</fullName>
    </submittedName>
</protein>